<dbReference type="AlphaFoldDB" id="A0A3B0X0C2"/>
<evidence type="ECO:0000313" key="8">
    <source>
        <dbReference type="EMBL" id="VAW54969.1"/>
    </source>
</evidence>
<dbReference type="InterPro" id="IPR002036">
    <property type="entry name" value="YbeY"/>
</dbReference>
<comment type="similarity">
    <text evidence="2">Belongs to the endoribonuclease YbeY family.</text>
</comment>
<name>A0A3B0X0C2_9ZZZZ</name>
<dbReference type="SUPFAM" id="SSF55486">
    <property type="entry name" value="Metalloproteases ('zincins'), catalytic domain"/>
    <property type="match status" value="1"/>
</dbReference>
<dbReference type="PANTHER" id="PTHR46986">
    <property type="entry name" value="ENDORIBONUCLEASE YBEY, CHLOROPLASTIC"/>
    <property type="match status" value="1"/>
</dbReference>
<dbReference type="PROSITE" id="PS01306">
    <property type="entry name" value="UPF0054"/>
    <property type="match status" value="1"/>
</dbReference>
<keyword evidence="5" id="KW-0255">Endonuclease</keyword>
<evidence type="ECO:0000256" key="5">
    <source>
        <dbReference type="ARBA" id="ARBA00022759"/>
    </source>
</evidence>
<dbReference type="GO" id="GO:0004519">
    <property type="term" value="F:endonuclease activity"/>
    <property type="evidence" value="ECO:0007669"/>
    <property type="project" value="UniProtKB-KW"/>
</dbReference>
<keyword evidence="7" id="KW-0862">Zinc</keyword>
<dbReference type="GO" id="GO:0006364">
    <property type="term" value="P:rRNA processing"/>
    <property type="evidence" value="ECO:0007669"/>
    <property type="project" value="InterPro"/>
</dbReference>
<protein>
    <submittedName>
        <fullName evidence="8">Metal-dependent hydrolase YbeY, involved in rRNA and/or ribosome maturation and assembly</fullName>
    </submittedName>
</protein>
<keyword evidence="3" id="KW-0540">Nuclease</keyword>
<dbReference type="InterPro" id="IPR023091">
    <property type="entry name" value="MetalPrtase_cat_dom_sf_prd"/>
</dbReference>
<organism evidence="8">
    <name type="scientific">hydrothermal vent metagenome</name>
    <dbReference type="NCBI Taxonomy" id="652676"/>
    <lineage>
        <taxon>unclassified sequences</taxon>
        <taxon>metagenomes</taxon>
        <taxon>ecological metagenomes</taxon>
    </lineage>
</organism>
<dbReference type="NCBIfam" id="TIGR00043">
    <property type="entry name" value="rRNA maturation RNase YbeY"/>
    <property type="match status" value="1"/>
</dbReference>
<keyword evidence="6 8" id="KW-0378">Hydrolase</keyword>
<evidence type="ECO:0000256" key="3">
    <source>
        <dbReference type="ARBA" id="ARBA00022722"/>
    </source>
</evidence>
<accession>A0A3B0X0C2</accession>
<sequence>MILTADITISDALTSEGKILEGEVSEGKVSEAKISETGEPDDDDVPEPSLLKIWANAAYLNKKPAVASLLVTTSTEIQNLNKQYRDKDKATNVLSFPMQSPKEVDVCLLGDIVLCAAVIEQEAVQQSKNRTSHWAHMVVHGMLHLQGYDHIQNDEAEVMERLEINILNQLGFDNPYDDGDEKR</sequence>
<dbReference type="InterPro" id="IPR020549">
    <property type="entry name" value="YbeY_CS"/>
</dbReference>
<dbReference type="PANTHER" id="PTHR46986:SF1">
    <property type="entry name" value="ENDORIBONUCLEASE YBEY, CHLOROPLASTIC"/>
    <property type="match status" value="1"/>
</dbReference>
<reference evidence="8" key="1">
    <citation type="submission" date="2018-06" db="EMBL/GenBank/DDBJ databases">
        <authorList>
            <person name="Zhirakovskaya E."/>
        </authorList>
    </citation>
    <scope>NUCLEOTIDE SEQUENCE</scope>
</reference>
<dbReference type="EMBL" id="UOFD01000081">
    <property type="protein sequence ID" value="VAW54969.1"/>
    <property type="molecule type" value="Genomic_DNA"/>
</dbReference>
<evidence type="ECO:0000256" key="2">
    <source>
        <dbReference type="ARBA" id="ARBA00010875"/>
    </source>
</evidence>
<keyword evidence="4" id="KW-0479">Metal-binding</keyword>
<gene>
    <name evidence="8" type="ORF">MNBD_GAMMA06-215</name>
</gene>
<evidence type="ECO:0000256" key="7">
    <source>
        <dbReference type="ARBA" id="ARBA00022833"/>
    </source>
</evidence>
<evidence type="ECO:0000256" key="6">
    <source>
        <dbReference type="ARBA" id="ARBA00022801"/>
    </source>
</evidence>
<comment type="cofactor">
    <cofactor evidence="1">
        <name>Zn(2+)</name>
        <dbReference type="ChEBI" id="CHEBI:29105"/>
    </cofactor>
</comment>
<dbReference type="Pfam" id="PF02130">
    <property type="entry name" value="YbeY"/>
    <property type="match status" value="1"/>
</dbReference>
<dbReference type="GO" id="GO:0046872">
    <property type="term" value="F:metal ion binding"/>
    <property type="evidence" value="ECO:0007669"/>
    <property type="project" value="UniProtKB-KW"/>
</dbReference>
<dbReference type="GO" id="GO:0004222">
    <property type="term" value="F:metalloendopeptidase activity"/>
    <property type="evidence" value="ECO:0007669"/>
    <property type="project" value="InterPro"/>
</dbReference>
<evidence type="ECO:0000256" key="1">
    <source>
        <dbReference type="ARBA" id="ARBA00001947"/>
    </source>
</evidence>
<proteinExistence type="inferred from homology"/>
<evidence type="ECO:0000256" key="4">
    <source>
        <dbReference type="ARBA" id="ARBA00022723"/>
    </source>
</evidence>
<dbReference type="HAMAP" id="MF_00009">
    <property type="entry name" value="Endoribonucl_YbeY"/>
    <property type="match status" value="1"/>
</dbReference>
<dbReference type="Gene3D" id="3.40.390.30">
    <property type="entry name" value="Metalloproteases ('zincins'), catalytic domain"/>
    <property type="match status" value="1"/>
</dbReference>